<sequence length="149" mass="16231">MLLSSLTLFSSKGAYNLGTIEFPSRRQTPDPACNPLVPRKTTASQVIADQQPPPPRPPRYRRDAHGTAALPTVEPTTIIDNISLKSNQTTQSNQQLNNSSSPSIPKRRTSGSTGGIQKRRKKENILNVPEPPPRHSSGDLVAIKEVFGI</sequence>
<evidence type="ECO:0000313" key="3">
    <source>
        <dbReference type="WBParaSite" id="scaffold1935_cov190.g3894"/>
    </source>
</evidence>
<feature type="compositionally biased region" description="Low complexity" evidence="1">
    <location>
        <begin position="83"/>
        <end position="101"/>
    </location>
</feature>
<evidence type="ECO:0000256" key="1">
    <source>
        <dbReference type="SAM" id="MobiDB-lite"/>
    </source>
</evidence>
<proteinExistence type="predicted"/>
<organism evidence="2 3">
    <name type="scientific">Meloidogyne javanica</name>
    <name type="common">Root-knot nematode worm</name>
    <dbReference type="NCBI Taxonomy" id="6303"/>
    <lineage>
        <taxon>Eukaryota</taxon>
        <taxon>Metazoa</taxon>
        <taxon>Ecdysozoa</taxon>
        <taxon>Nematoda</taxon>
        <taxon>Chromadorea</taxon>
        <taxon>Rhabditida</taxon>
        <taxon>Tylenchina</taxon>
        <taxon>Tylenchomorpha</taxon>
        <taxon>Tylenchoidea</taxon>
        <taxon>Meloidogynidae</taxon>
        <taxon>Meloidogyninae</taxon>
        <taxon>Meloidogyne</taxon>
        <taxon>Meloidogyne incognita group</taxon>
    </lineage>
</organism>
<accession>A0A915LXQ5</accession>
<reference evidence="3" key="1">
    <citation type="submission" date="2022-11" db="UniProtKB">
        <authorList>
            <consortium name="WormBaseParasite"/>
        </authorList>
    </citation>
    <scope>IDENTIFICATION</scope>
</reference>
<dbReference type="Proteomes" id="UP000887561">
    <property type="component" value="Unplaced"/>
</dbReference>
<evidence type="ECO:0000313" key="2">
    <source>
        <dbReference type="Proteomes" id="UP000887561"/>
    </source>
</evidence>
<feature type="region of interest" description="Disordered" evidence="1">
    <location>
        <begin position="21"/>
        <end position="138"/>
    </location>
</feature>
<dbReference type="AlphaFoldDB" id="A0A915LXQ5"/>
<protein>
    <submittedName>
        <fullName evidence="3">Uncharacterized protein</fullName>
    </submittedName>
</protein>
<dbReference type="WBParaSite" id="scaffold1935_cov190.g3894">
    <property type="protein sequence ID" value="scaffold1935_cov190.g3894"/>
    <property type="gene ID" value="scaffold1935_cov190.g3894"/>
</dbReference>
<name>A0A915LXQ5_MELJA</name>
<keyword evidence="2" id="KW-1185">Reference proteome</keyword>